<organism evidence="2 3">
    <name type="scientific">Thalassococcus arenae</name>
    <dbReference type="NCBI Taxonomy" id="2851652"/>
    <lineage>
        <taxon>Bacteria</taxon>
        <taxon>Pseudomonadati</taxon>
        <taxon>Pseudomonadota</taxon>
        <taxon>Alphaproteobacteria</taxon>
        <taxon>Rhodobacterales</taxon>
        <taxon>Roseobacteraceae</taxon>
        <taxon>Thalassococcus</taxon>
    </lineage>
</organism>
<reference evidence="2" key="1">
    <citation type="submission" date="2021-06" db="EMBL/GenBank/DDBJ databases">
        <title>Thalassococcus sp. CAU 1522 isolated from sea sand, Republic of Korea.</title>
        <authorList>
            <person name="Kim W."/>
        </authorList>
    </citation>
    <scope>NUCLEOTIDE SEQUENCE</scope>
    <source>
        <strain evidence="2">CAU 1522</strain>
    </source>
</reference>
<dbReference type="RefSeq" id="WP_217777453.1">
    <property type="nucleotide sequence ID" value="NZ_JAHRWL010000001.1"/>
</dbReference>
<protein>
    <recommendedName>
        <fullName evidence="1">DUF6455 domain-containing protein</fullName>
    </recommendedName>
</protein>
<dbReference type="Pfam" id="PF20056">
    <property type="entry name" value="DUF6455"/>
    <property type="match status" value="1"/>
</dbReference>
<keyword evidence="3" id="KW-1185">Reference proteome</keyword>
<dbReference type="InterPro" id="IPR045601">
    <property type="entry name" value="DUF6455"/>
</dbReference>
<gene>
    <name evidence="2" type="ORF">KUH32_07710</name>
</gene>
<proteinExistence type="predicted"/>
<name>A0ABS6N7Y5_9RHOB</name>
<feature type="domain" description="DUF6455" evidence="1">
    <location>
        <begin position="13"/>
        <end position="91"/>
    </location>
</feature>
<evidence type="ECO:0000313" key="2">
    <source>
        <dbReference type="EMBL" id="MBV2359655.1"/>
    </source>
</evidence>
<dbReference type="Proteomes" id="UP001166293">
    <property type="component" value="Unassembled WGS sequence"/>
</dbReference>
<evidence type="ECO:0000313" key="3">
    <source>
        <dbReference type="Proteomes" id="UP001166293"/>
    </source>
</evidence>
<dbReference type="EMBL" id="JAHRWL010000001">
    <property type="protein sequence ID" value="MBV2359655.1"/>
    <property type="molecule type" value="Genomic_DNA"/>
</dbReference>
<sequence length="98" mass="10896">MSGQVAPRPLGPKSRHYWLVMRMAKATGVDLVKAMEDDQMTQDDWSRIVTRCRGCQNPDGCSKWLADLDAVGLRDAPESCINAKRFAAMKSAIEEITP</sequence>
<accession>A0ABS6N7Y5</accession>
<evidence type="ECO:0000259" key="1">
    <source>
        <dbReference type="Pfam" id="PF20056"/>
    </source>
</evidence>
<comment type="caution">
    <text evidence="2">The sequence shown here is derived from an EMBL/GenBank/DDBJ whole genome shotgun (WGS) entry which is preliminary data.</text>
</comment>